<gene>
    <name evidence="2" type="ORF">SDC9_94759</name>
</gene>
<accession>A0A645A5R1</accession>
<organism evidence="2">
    <name type="scientific">bioreactor metagenome</name>
    <dbReference type="NCBI Taxonomy" id="1076179"/>
    <lineage>
        <taxon>unclassified sequences</taxon>
        <taxon>metagenomes</taxon>
        <taxon>ecological metagenomes</taxon>
    </lineage>
</organism>
<dbReference type="EMBL" id="VSSQ01011926">
    <property type="protein sequence ID" value="MPM48038.1"/>
    <property type="molecule type" value="Genomic_DNA"/>
</dbReference>
<feature type="transmembrane region" description="Helical" evidence="1">
    <location>
        <begin position="63"/>
        <end position="84"/>
    </location>
</feature>
<feature type="transmembrane region" description="Helical" evidence="1">
    <location>
        <begin position="6"/>
        <end position="27"/>
    </location>
</feature>
<protein>
    <submittedName>
        <fullName evidence="2">Uncharacterized protein</fullName>
    </submittedName>
</protein>
<reference evidence="2" key="1">
    <citation type="submission" date="2019-08" db="EMBL/GenBank/DDBJ databases">
        <authorList>
            <person name="Kucharzyk K."/>
            <person name="Murdoch R.W."/>
            <person name="Higgins S."/>
            <person name="Loffler F."/>
        </authorList>
    </citation>
    <scope>NUCLEOTIDE SEQUENCE</scope>
</reference>
<sequence length="85" mass="9679">MTSDLVLLRINGFINFFKFSLLLSLYINKSWNLLLLYKYPGITKSKIDHNSIKLFSIGVPVRANLTLALTFFTASVLNAIGFFIF</sequence>
<keyword evidence="1" id="KW-0812">Transmembrane</keyword>
<name>A0A645A5R1_9ZZZZ</name>
<dbReference type="AlphaFoldDB" id="A0A645A5R1"/>
<comment type="caution">
    <text evidence="2">The sequence shown here is derived from an EMBL/GenBank/DDBJ whole genome shotgun (WGS) entry which is preliminary data.</text>
</comment>
<evidence type="ECO:0000256" key="1">
    <source>
        <dbReference type="SAM" id="Phobius"/>
    </source>
</evidence>
<evidence type="ECO:0000313" key="2">
    <source>
        <dbReference type="EMBL" id="MPM48038.1"/>
    </source>
</evidence>
<keyword evidence="1" id="KW-1133">Transmembrane helix</keyword>
<keyword evidence="1" id="KW-0472">Membrane</keyword>
<proteinExistence type="predicted"/>